<evidence type="ECO:0000256" key="3">
    <source>
        <dbReference type="ARBA" id="ARBA00005638"/>
    </source>
</evidence>
<dbReference type="Gene3D" id="3.40.190.10">
    <property type="entry name" value="Periplasmic binding protein-like II"/>
    <property type="match status" value="2"/>
</dbReference>
<dbReference type="InterPro" id="IPR000860">
    <property type="entry name" value="HemC"/>
</dbReference>
<evidence type="ECO:0000256" key="1">
    <source>
        <dbReference type="ARBA" id="ARBA00002869"/>
    </source>
</evidence>
<evidence type="ECO:0000259" key="9">
    <source>
        <dbReference type="Pfam" id="PF01379"/>
    </source>
</evidence>
<keyword evidence="6 8" id="KW-0627">Porphyrin biosynthesis</keyword>
<evidence type="ECO:0000256" key="4">
    <source>
        <dbReference type="ARBA" id="ARBA00011245"/>
    </source>
</evidence>
<comment type="catalytic activity">
    <reaction evidence="7 8">
        <text>4 porphobilinogen + H2O = hydroxymethylbilane + 4 NH4(+)</text>
        <dbReference type="Rhea" id="RHEA:13185"/>
        <dbReference type="ChEBI" id="CHEBI:15377"/>
        <dbReference type="ChEBI" id="CHEBI:28938"/>
        <dbReference type="ChEBI" id="CHEBI:57845"/>
        <dbReference type="ChEBI" id="CHEBI:58126"/>
        <dbReference type="EC" id="2.5.1.61"/>
    </reaction>
</comment>
<comment type="cofactor">
    <cofactor evidence="8">
        <name>dipyrromethane</name>
        <dbReference type="ChEBI" id="CHEBI:60342"/>
    </cofactor>
    <text evidence="8">Binds 1 dipyrromethane group covalently.</text>
</comment>
<dbReference type="InterPro" id="IPR022417">
    <property type="entry name" value="Porphobilin_deaminase_N"/>
</dbReference>
<gene>
    <name evidence="8 11" type="primary">hemC</name>
    <name evidence="11" type="ORF">EPHNCH_1064</name>
</gene>
<dbReference type="InterPro" id="IPR022418">
    <property type="entry name" value="Porphobilinogen_deaminase_C"/>
</dbReference>
<evidence type="ECO:0000256" key="2">
    <source>
        <dbReference type="ARBA" id="ARBA00004735"/>
    </source>
</evidence>
<dbReference type="PATRIC" id="fig|1359161.3.peg.1191"/>
<dbReference type="PROSITE" id="PS00533">
    <property type="entry name" value="PORPHOBILINOGEN_DEAM"/>
    <property type="match status" value="1"/>
</dbReference>
<dbReference type="AlphaFoldDB" id="A0A0F3N5W9"/>
<dbReference type="PANTHER" id="PTHR11557:SF0">
    <property type="entry name" value="PORPHOBILINOGEN DEAMINASE"/>
    <property type="match status" value="1"/>
</dbReference>
<dbReference type="GO" id="GO:0005737">
    <property type="term" value="C:cytoplasm"/>
    <property type="evidence" value="ECO:0007669"/>
    <property type="project" value="UniProtKB-UniRule"/>
</dbReference>
<keyword evidence="5 8" id="KW-0808">Transferase</keyword>
<evidence type="ECO:0000256" key="5">
    <source>
        <dbReference type="ARBA" id="ARBA00022679"/>
    </source>
</evidence>
<feature type="domain" description="Porphobilinogen deaminase N-terminal" evidence="9">
    <location>
        <begin position="7"/>
        <end position="214"/>
    </location>
</feature>
<comment type="miscellaneous">
    <text evidence="8">The porphobilinogen subunits are added to the dipyrromethane group.</text>
</comment>
<dbReference type="InterPro" id="IPR036803">
    <property type="entry name" value="Porphobilinogen_deaminase_C_sf"/>
</dbReference>
<dbReference type="HAMAP" id="MF_00260">
    <property type="entry name" value="Porphobil_deam"/>
    <property type="match status" value="1"/>
</dbReference>
<dbReference type="EC" id="2.5.1.61" evidence="8"/>
<dbReference type="FunFam" id="3.40.190.10:FF:000005">
    <property type="entry name" value="Porphobilinogen deaminase"/>
    <property type="match status" value="1"/>
</dbReference>
<dbReference type="SUPFAM" id="SSF53850">
    <property type="entry name" value="Periplasmic binding protein-like II"/>
    <property type="match status" value="1"/>
</dbReference>
<dbReference type="Gene3D" id="3.30.160.40">
    <property type="entry name" value="Porphobilinogen deaminase, C-terminal domain"/>
    <property type="match status" value="1"/>
</dbReference>
<accession>A0A0F3N5W9</accession>
<evidence type="ECO:0000256" key="6">
    <source>
        <dbReference type="ARBA" id="ARBA00023244"/>
    </source>
</evidence>
<organism evidence="11 12">
    <name type="scientific">Anaplasma phagocytophilum str. NCH-1</name>
    <dbReference type="NCBI Taxonomy" id="1359161"/>
    <lineage>
        <taxon>Bacteria</taxon>
        <taxon>Pseudomonadati</taxon>
        <taxon>Pseudomonadota</taxon>
        <taxon>Alphaproteobacteria</taxon>
        <taxon>Rickettsiales</taxon>
        <taxon>Anaplasmataceae</taxon>
        <taxon>Anaplasma</taxon>
        <taxon>phagocytophilum group</taxon>
    </lineage>
</organism>
<dbReference type="Pfam" id="PF01379">
    <property type="entry name" value="Porphobil_deam"/>
    <property type="match status" value="1"/>
</dbReference>
<dbReference type="Pfam" id="PF03900">
    <property type="entry name" value="Porphobil_deamC"/>
    <property type="match status" value="1"/>
</dbReference>
<comment type="caution">
    <text evidence="11">The sequence shown here is derived from an EMBL/GenBank/DDBJ whole genome shotgun (WGS) entry which is preliminary data.</text>
</comment>
<dbReference type="UniPathway" id="UPA00251">
    <property type="reaction ID" value="UER00319"/>
</dbReference>
<comment type="similarity">
    <text evidence="3 8">Belongs to the HMBS family.</text>
</comment>
<dbReference type="PIRSF" id="PIRSF001438">
    <property type="entry name" value="4pyrrol_synth_OHMeBilane_synth"/>
    <property type="match status" value="1"/>
</dbReference>
<dbReference type="GO" id="GO:0006782">
    <property type="term" value="P:protoporphyrinogen IX biosynthetic process"/>
    <property type="evidence" value="ECO:0007669"/>
    <property type="project" value="UniProtKB-UniRule"/>
</dbReference>
<sequence length="304" mass="33646">MGIVMVIRIGTRGSLLAMQQARIVKTAIETNYAELSTRIITIKTSGDMNTHVPLYDIGGKGLFIKEIEEALLDNIIDVAVHSAKDVPGIYSEDLDIPCILPRASALDAFLSSKYDSIASLPLNAKIGTSSVRRKVQLLTMRPDLEIIPMRGNVETRISKMQMGECDGIVLAEAGLYRVSKDNLISEVLQPEVMLGAVGQGAICVQCRRYDRRILEILKKLNCHKSYTTVSAERSFMRAVDGSCNTPLAAMAKYIDMDILTMKCMLADDARNMVFTERVFAEQNAESAGYEMGTLLKNELHLHRL</sequence>
<dbReference type="SUPFAM" id="SSF54782">
    <property type="entry name" value="Porphobilinogen deaminase (hydroxymethylbilane synthase), C-terminal domain"/>
    <property type="match status" value="1"/>
</dbReference>
<dbReference type="GO" id="GO:0004418">
    <property type="term" value="F:hydroxymethylbilane synthase activity"/>
    <property type="evidence" value="ECO:0007669"/>
    <property type="project" value="UniProtKB-UniRule"/>
</dbReference>
<proteinExistence type="inferred from homology"/>
<protein>
    <recommendedName>
        <fullName evidence="8">Porphobilinogen deaminase</fullName>
        <shortName evidence="8">PBG</shortName>
        <ecNumber evidence="8">2.5.1.61</ecNumber>
    </recommendedName>
    <alternativeName>
        <fullName evidence="8">Hydroxymethylbilane synthase</fullName>
        <shortName evidence="8">HMBS</shortName>
    </alternativeName>
    <alternativeName>
        <fullName evidence="8">Pre-uroporphyrinogen synthase</fullName>
    </alternativeName>
</protein>
<dbReference type="PANTHER" id="PTHR11557">
    <property type="entry name" value="PORPHOBILINOGEN DEAMINASE"/>
    <property type="match status" value="1"/>
</dbReference>
<feature type="domain" description="Porphobilinogen deaminase C-terminal" evidence="10">
    <location>
        <begin position="227"/>
        <end position="296"/>
    </location>
</feature>
<reference evidence="11 12" key="1">
    <citation type="submission" date="2015-01" db="EMBL/GenBank/DDBJ databases">
        <title>Genome Sequencing of Rickettsiales.</title>
        <authorList>
            <person name="Daugherty S.C."/>
            <person name="Su Q."/>
            <person name="Abolude K."/>
            <person name="Beier-Sexton M."/>
            <person name="Carlyon J.A."/>
            <person name="Carter R."/>
            <person name="Day N.P."/>
            <person name="Dumler S.J."/>
            <person name="Dyachenko V."/>
            <person name="Godinez A."/>
            <person name="Kurtti T.J."/>
            <person name="Lichay M."/>
            <person name="Mullins K.E."/>
            <person name="Ott S."/>
            <person name="Pappas-Brown V."/>
            <person name="Paris D.H."/>
            <person name="Patel P."/>
            <person name="Richards A.L."/>
            <person name="Sadzewicz L."/>
            <person name="Sears K."/>
            <person name="Seidman D."/>
            <person name="Sengamalay N."/>
            <person name="Stenos J."/>
            <person name="Tallon L.J."/>
            <person name="Vincent G."/>
            <person name="Fraser C.M."/>
            <person name="Munderloh U."/>
            <person name="Dunning-Hotopp J.C."/>
        </authorList>
    </citation>
    <scope>NUCLEOTIDE SEQUENCE [LARGE SCALE GENOMIC DNA]</scope>
    <source>
        <strain evidence="11 12">NCH-1</strain>
    </source>
</reference>
<evidence type="ECO:0000259" key="10">
    <source>
        <dbReference type="Pfam" id="PF03900"/>
    </source>
</evidence>
<evidence type="ECO:0000313" key="12">
    <source>
        <dbReference type="Proteomes" id="UP000033754"/>
    </source>
</evidence>
<dbReference type="NCBIfam" id="TIGR00212">
    <property type="entry name" value="hemC"/>
    <property type="match status" value="1"/>
</dbReference>
<dbReference type="InterPro" id="IPR022419">
    <property type="entry name" value="Porphobilin_deaminase_cofac_BS"/>
</dbReference>
<dbReference type="Proteomes" id="UP000033754">
    <property type="component" value="Unassembled WGS sequence"/>
</dbReference>
<comment type="function">
    <text evidence="1 8">Tetrapolymerization of the monopyrrole PBG into the hydroxymethylbilane pre-uroporphyrinogen in several discrete steps.</text>
</comment>
<evidence type="ECO:0000256" key="7">
    <source>
        <dbReference type="ARBA" id="ARBA00048169"/>
    </source>
</evidence>
<comment type="subunit">
    <text evidence="4 8">Monomer.</text>
</comment>
<comment type="pathway">
    <text evidence="2">Porphyrin-containing compound metabolism; protoporphyrin-IX biosynthesis; coproporphyrinogen-III from 5-aminolevulinate: step 2/4.</text>
</comment>
<evidence type="ECO:0000313" key="11">
    <source>
        <dbReference type="EMBL" id="KJV63116.1"/>
    </source>
</evidence>
<evidence type="ECO:0000256" key="8">
    <source>
        <dbReference type="HAMAP-Rule" id="MF_00260"/>
    </source>
</evidence>
<dbReference type="PRINTS" id="PR00151">
    <property type="entry name" value="PORPHBDMNASE"/>
</dbReference>
<feature type="modified residue" description="S-(dipyrrolylmethanemethyl)cysteine" evidence="8">
    <location>
        <position position="243"/>
    </location>
</feature>
<name>A0A0F3N5W9_ANAPH</name>
<dbReference type="EMBL" id="LANT01000008">
    <property type="protein sequence ID" value="KJV63116.1"/>
    <property type="molecule type" value="Genomic_DNA"/>
</dbReference>